<dbReference type="PROSITE" id="PS01071">
    <property type="entry name" value="GRPE"/>
    <property type="match status" value="1"/>
</dbReference>
<evidence type="ECO:0000313" key="7">
    <source>
        <dbReference type="Proteomes" id="UP000231134"/>
    </source>
</evidence>
<comment type="caution">
    <text evidence="6">The sequence shown here is derived from an EMBL/GenBank/DDBJ whole genome shotgun (WGS) entry which is preliminary data.</text>
</comment>
<dbReference type="Pfam" id="PF01025">
    <property type="entry name" value="GrpE"/>
    <property type="match status" value="1"/>
</dbReference>
<dbReference type="SUPFAM" id="SSF51064">
    <property type="entry name" value="Head domain of nucleotide exchange factor GrpE"/>
    <property type="match status" value="1"/>
</dbReference>
<name>A0A2M9A9A1_9BACT</name>
<dbReference type="Gene3D" id="2.30.22.10">
    <property type="entry name" value="Head domain of nucleotide exchange factor GrpE"/>
    <property type="match status" value="1"/>
</dbReference>
<dbReference type="GO" id="GO:0051087">
    <property type="term" value="F:protein-folding chaperone binding"/>
    <property type="evidence" value="ECO:0007669"/>
    <property type="project" value="InterPro"/>
</dbReference>
<keyword evidence="4" id="KW-1133">Transmembrane helix</keyword>
<sequence length="283" mass="30856">MMKKILMAIMFATAIAFAADAAKTPAAAPAKTAATIPAPAAAPAEAAPVAAPTSVDVHEESSFNPMPLAVGGFVFVCLLIIGVWRSRRRAIVKVAEPPTEQEPPVESAGESEPNKSELNISDELQKMNASLQELKKAAQEKEKLLQINSEMHEELVGLRNGLADSIKKPLLMGLIQIYDRLEDLVKVNSNLPESEISATKILKTVNDIKLNSLDLLYEFDVEPVEPKIGDVFNPKEHKAIKTIMTDKATKDRTISSVRQIGFVNVSNSRMLRVGSVEVYKKQD</sequence>
<keyword evidence="4" id="KW-0472">Membrane</keyword>
<keyword evidence="7" id="KW-1185">Reference proteome</keyword>
<feature type="transmembrane region" description="Helical" evidence="4">
    <location>
        <begin position="66"/>
        <end position="84"/>
    </location>
</feature>
<feature type="signal peptide" evidence="5">
    <location>
        <begin position="1"/>
        <end position="18"/>
    </location>
</feature>
<dbReference type="InterPro" id="IPR000740">
    <property type="entry name" value="GrpE"/>
</dbReference>
<dbReference type="EMBL" id="PGEX01000001">
    <property type="protein sequence ID" value="PJJ42311.1"/>
    <property type="molecule type" value="Genomic_DNA"/>
</dbReference>
<gene>
    <name evidence="6" type="ORF">BGX16_2336</name>
</gene>
<dbReference type="AlphaFoldDB" id="A0A2M9A9A1"/>
<keyword evidence="1" id="KW-0143">Chaperone</keyword>
<dbReference type="InterPro" id="IPR009012">
    <property type="entry name" value="GrpE_head"/>
</dbReference>
<organism evidence="6 7">
    <name type="scientific">Hallerella succinigenes</name>
    <dbReference type="NCBI Taxonomy" id="1896222"/>
    <lineage>
        <taxon>Bacteria</taxon>
        <taxon>Pseudomonadati</taxon>
        <taxon>Fibrobacterota</taxon>
        <taxon>Fibrobacteria</taxon>
        <taxon>Fibrobacterales</taxon>
        <taxon>Fibrobacteraceae</taxon>
        <taxon>Hallerella</taxon>
    </lineage>
</organism>
<evidence type="ECO:0000256" key="5">
    <source>
        <dbReference type="SAM" id="SignalP"/>
    </source>
</evidence>
<keyword evidence="2" id="KW-0175">Coiled coil</keyword>
<proteinExistence type="predicted"/>
<evidence type="ECO:0000256" key="1">
    <source>
        <dbReference type="ARBA" id="ARBA00023186"/>
    </source>
</evidence>
<protein>
    <submittedName>
        <fullName evidence="6">Molecular chaperone GrpE (Heat shock protein)</fullName>
    </submittedName>
</protein>
<dbReference type="GO" id="GO:0000774">
    <property type="term" value="F:adenyl-nucleotide exchange factor activity"/>
    <property type="evidence" value="ECO:0007669"/>
    <property type="project" value="InterPro"/>
</dbReference>
<dbReference type="OrthoDB" id="9789811at2"/>
<dbReference type="GO" id="GO:0042803">
    <property type="term" value="F:protein homodimerization activity"/>
    <property type="evidence" value="ECO:0007669"/>
    <property type="project" value="InterPro"/>
</dbReference>
<evidence type="ECO:0000313" key="6">
    <source>
        <dbReference type="EMBL" id="PJJ42311.1"/>
    </source>
</evidence>
<dbReference type="GO" id="GO:0006457">
    <property type="term" value="P:protein folding"/>
    <property type="evidence" value="ECO:0007669"/>
    <property type="project" value="InterPro"/>
</dbReference>
<dbReference type="Proteomes" id="UP000231134">
    <property type="component" value="Unassembled WGS sequence"/>
</dbReference>
<keyword evidence="6" id="KW-0346">Stress response</keyword>
<feature type="chain" id="PRO_5014741004" evidence="5">
    <location>
        <begin position="19"/>
        <end position="283"/>
    </location>
</feature>
<reference evidence="6 7" key="1">
    <citation type="submission" date="2017-11" db="EMBL/GenBank/DDBJ databases">
        <title>Animal gut microbial communities from fecal samples from Wisconsin, USA.</title>
        <authorList>
            <person name="Neumann A."/>
        </authorList>
    </citation>
    <scope>NUCLEOTIDE SEQUENCE [LARGE SCALE GENOMIC DNA]</scope>
    <source>
        <strain evidence="6 7">UWS3</strain>
    </source>
</reference>
<feature type="coiled-coil region" evidence="2">
    <location>
        <begin position="117"/>
        <end position="154"/>
    </location>
</feature>
<feature type="region of interest" description="Disordered" evidence="3">
    <location>
        <begin position="95"/>
        <end position="115"/>
    </location>
</feature>
<evidence type="ECO:0000256" key="3">
    <source>
        <dbReference type="SAM" id="MobiDB-lite"/>
    </source>
</evidence>
<accession>A0A2M9A9A1</accession>
<keyword evidence="5" id="KW-0732">Signal</keyword>
<dbReference type="RefSeq" id="WP_100426176.1">
    <property type="nucleotide sequence ID" value="NZ_PGEX01000001.1"/>
</dbReference>
<evidence type="ECO:0000256" key="2">
    <source>
        <dbReference type="SAM" id="Coils"/>
    </source>
</evidence>
<keyword evidence="4" id="KW-0812">Transmembrane</keyword>
<evidence type="ECO:0000256" key="4">
    <source>
        <dbReference type="SAM" id="Phobius"/>
    </source>
</evidence>